<dbReference type="EMBL" id="CP158487">
    <property type="protein sequence ID" value="XDN89751.1"/>
    <property type="molecule type" value="Genomic_DNA"/>
</dbReference>
<keyword evidence="1" id="KW-0472">Membrane</keyword>
<proteinExistence type="predicted"/>
<dbReference type="InterPro" id="IPR036249">
    <property type="entry name" value="Thioredoxin-like_sf"/>
</dbReference>
<protein>
    <recommendedName>
        <fullName evidence="3">Thioredoxin domain-containing protein</fullName>
    </recommendedName>
</protein>
<dbReference type="AlphaFoldDB" id="A0AB39J5Q3"/>
<gene>
    <name evidence="2" type="ORF">TM074_03560</name>
</gene>
<dbReference type="RefSeq" id="WP_369000320.1">
    <property type="nucleotide sequence ID" value="NZ_CP158487.1"/>
</dbReference>
<dbReference type="PROSITE" id="PS51257">
    <property type="entry name" value="PROKAR_LIPOPROTEIN"/>
    <property type="match status" value="1"/>
</dbReference>
<dbReference type="SUPFAM" id="SSF52833">
    <property type="entry name" value="Thioredoxin-like"/>
    <property type="match status" value="1"/>
</dbReference>
<feature type="transmembrane region" description="Helical" evidence="1">
    <location>
        <begin position="100"/>
        <end position="120"/>
    </location>
</feature>
<evidence type="ECO:0008006" key="3">
    <source>
        <dbReference type="Google" id="ProtNLM"/>
    </source>
</evidence>
<name>A0AB39J5Q3_9BACT</name>
<evidence type="ECO:0000256" key="1">
    <source>
        <dbReference type="SAM" id="Phobius"/>
    </source>
</evidence>
<accession>A0AB39J5Q3</accession>
<dbReference type="Gene3D" id="3.40.30.10">
    <property type="entry name" value="Glutaredoxin"/>
    <property type="match status" value="1"/>
</dbReference>
<evidence type="ECO:0000313" key="2">
    <source>
        <dbReference type="EMBL" id="XDN89751.1"/>
    </source>
</evidence>
<reference evidence="2" key="1">
    <citation type="submission" date="2024-06" db="EMBL/GenBank/DDBJ databases">
        <authorList>
            <person name="Atkinson C."/>
            <person name="McLean J."/>
            <person name="Gallagher L."/>
            <person name="Bor B."/>
            <person name="Mougous J."/>
        </authorList>
    </citation>
    <scope>NUCLEOTIDE SEQUENCE</scope>
    <source>
        <strain evidence="2">TM7-074</strain>
    </source>
</reference>
<sequence>MSELRVMIVLVSLLLACFGALKIKSFMSWRDTFLGIGAIFIGFVIVCYGDSTMFTGVMIEMFVIASMTLVAFRLIHMRWGMENYDSVRYYRITMNRKQKIILAIVLVTLIGGLFGLSYWTKHNRNIKNTRNQSQIMSEAAKFKSEYPRVAANNRFVYASDKEVLDIFDNGSGVVFLGFPQCPWCQRLSEYVDQAARAESIDKIYYLNIRDARASNSEVYQKLVKKLEPYLDKDDNNKPRIFVPDVSIVKNGKIIGRYKEESTGDDNITPDKYWTGERIERALSQLRGFMSQLK</sequence>
<keyword evidence="1" id="KW-1133">Transmembrane helix</keyword>
<feature type="transmembrane region" description="Helical" evidence="1">
    <location>
        <begin position="61"/>
        <end position="80"/>
    </location>
</feature>
<organism evidence="2">
    <name type="scientific">Candidatus Nanosynbacter sp. TM7-074</name>
    <dbReference type="NCBI Taxonomy" id="3158573"/>
    <lineage>
        <taxon>Bacteria</taxon>
        <taxon>Candidatus Saccharimonadota</taxon>
        <taxon>Candidatus Saccharimonadia</taxon>
        <taxon>Candidatus Nanosynbacterales</taxon>
        <taxon>Candidatus Nanosynbacteraceae</taxon>
        <taxon>Candidatus Nanosynbacter</taxon>
    </lineage>
</organism>
<keyword evidence="1" id="KW-0812">Transmembrane</keyword>
<feature type="transmembrane region" description="Helical" evidence="1">
    <location>
        <begin position="32"/>
        <end position="49"/>
    </location>
</feature>